<comment type="subunit">
    <text evidence="11">Homodimer.</text>
</comment>
<dbReference type="Proteomes" id="UP000192418">
    <property type="component" value="Unassembled WGS sequence"/>
</dbReference>
<dbReference type="HAMAP" id="MF_02006">
    <property type="entry name" value="Tyr_tRNA_synth_type1"/>
    <property type="match status" value="1"/>
</dbReference>
<dbReference type="GO" id="GO:0006437">
    <property type="term" value="P:tyrosyl-tRNA aminoacylation"/>
    <property type="evidence" value="ECO:0007669"/>
    <property type="project" value="UniProtKB-UniRule"/>
</dbReference>
<dbReference type="Gene3D" id="1.10.240.10">
    <property type="entry name" value="Tyrosyl-Transfer RNA Synthetase"/>
    <property type="match status" value="1"/>
</dbReference>
<keyword evidence="2 11" id="KW-0963">Cytoplasm</keyword>
<reference evidence="14 15" key="1">
    <citation type="submission" date="2017-04" db="EMBL/GenBank/DDBJ databases">
        <authorList>
            <person name="Afonso C.L."/>
            <person name="Miller P.J."/>
            <person name="Scott M.A."/>
            <person name="Spackman E."/>
            <person name="Goraichik I."/>
            <person name="Dimitrov K.M."/>
            <person name="Suarez D.L."/>
            <person name="Swayne D.E."/>
        </authorList>
    </citation>
    <scope>NUCLEOTIDE SEQUENCE [LARGE SCALE GENOMIC DNA]</scope>
    <source>
        <strain evidence="14 15">DSM 3385</strain>
    </source>
</reference>
<dbReference type="FunFam" id="3.40.50.620:FF:000008">
    <property type="entry name" value="Tyrosine--tRNA ligase"/>
    <property type="match status" value="1"/>
</dbReference>
<dbReference type="InterPro" id="IPR002305">
    <property type="entry name" value="aa-tRNA-synth_Ic"/>
</dbReference>
<comment type="function">
    <text evidence="11">Catalyzes the attachment of tyrosine to tRNA(Tyr) in a two-step reaction: tyrosine is first activated by ATP to form Tyr-AMP and then transferred to the acceptor end of tRNA(Tyr).</text>
</comment>
<keyword evidence="6 12" id="KW-0694">RNA-binding</keyword>
<evidence type="ECO:0000256" key="1">
    <source>
        <dbReference type="ARBA" id="ARBA00004496"/>
    </source>
</evidence>
<dbReference type="GO" id="GO:0042803">
    <property type="term" value="F:protein homodimerization activity"/>
    <property type="evidence" value="ECO:0007669"/>
    <property type="project" value="UniProtKB-ARBA"/>
</dbReference>
<dbReference type="InterPro" id="IPR024107">
    <property type="entry name" value="Tyr-tRNA-ligase_bac_1"/>
</dbReference>
<dbReference type="SUPFAM" id="SSF52374">
    <property type="entry name" value="Nucleotidylyl transferase"/>
    <property type="match status" value="1"/>
</dbReference>
<evidence type="ECO:0000256" key="5">
    <source>
        <dbReference type="ARBA" id="ARBA00022840"/>
    </source>
</evidence>
<feature type="domain" description="Tyrosine--tRNA ligase SYY-like C-terminal" evidence="13">
    <location>
        <begin position="358"/>
        <end position="421"/>
    </location>
</feature>
<dbReference type="STRING" id="1121400.SAMN02746065_1022"/>
<comment type="similarity">
    <text evidence="10 11">Belongs to the class-I aminoacyl-tRNA synthetase family. TyrS type 1 subfamily.</text>
</comment>
<feature type="binding site" evidence="11">
    <location>
        <position position="34"/>
    </location>
    <ligand>
        <name>L-tyrosine</name>
        <dbReference type="ChEBI" id="CHEBI:58315"/>
    </ligand>
</feature>
<dbReference type="InterPro" id="IPR024088">
    <property type="entry name" value="Tyr-tRNA-ligase_bac-type"/>
</dbReference>
<keyword evidence="7 11" id="KW-0648">Protein biosynthesis</keyword>
<feature type="binding site" evidence="11">
    <location>
        <position position="173"/>
    </location>
    <ligand>
        <name>L-tyrosine</name>
        <dbReference type="ChEBI" id="CHEBI:58315"/>
    </ligand>
</feature>
<proteinExistence type="inferred from homology"/>
<dbReference type="RefSeq" id="WP_084066698.1">
    <property type="nucleotide sequence ID" value="NZ_FWXY01000002.1"/>
</dbReference>
<dbReference type="Pfam" id="PF00579">
    <property type="entry name" value="tRNA-synt_1b"/>
    <property type="match status" value="1"/>
</dbReference>
<keyword evidence="4 11" id="KW-0547">Nucleotide-binding</keyword>
<evidence type="ECO:0000256" key="6">
    <source>
        <dbReference type="ARBA" id="ARBA00022884"/>
    </source>
</evidence>
<dbReference type="NCBIfam" id="TIGR00234">
    <property type="entry name" value="tyrS"/>
    <property type="match status" value="1"/>
</dbReference>
<evidence type="ECO:0000313" key="15">
    <source>
        <dbReference type="Proteomes" id="UP000192418"/>
    </source>
</evidence>
<evidence type="ECO:0000256" key="8">
    <source>
        <dbReference type="ARBA" id="ARBA00023146"/>
    </source>
</evidence>
<evidence type="ECO:0000256" key="4">
    <source>
        <dbReference type="ARBA" id="ARBA00022741"/>
    </source>
</evidence>
<feature type="binding site" evidence="11">
    <location>
        <position position="169"/>
    </location>
    <ligand>
        <name>L-tyrosine</name>
        <dbReference type="ChEBI" id="CHEBI:58315"/>
    </ligand>
</feature>
<dbReference type="CDD" id="cd00805">
    <property type="entry name" value="TyrRS_core"/>
    <property type="match status" value="1"/>
</dbReference>
<dbReference type="PRINTS" id="PR01040">
    <property type="entry name" value="TRNASYNTHTYR"/>
</dbReference>
<dbReference type="Gene3D" id="3.40.50.620">
    <property type="entry name" value="HUPs"/>
    <property type="match status" value="1"/>
</dbReference>
<keyword evidence="3 11" id="KW-0436">Ligase</keyword>
<organism evidence="14 15">
    <name type="scientific">Desulfocicer vacuolatum DSM 3385</name>
    <dbReference type="NCBI Taxonomy" id="1121400"/>
    <lineage>
        <taxon>Bacteria</taxon>
        <taxon>Pseudomonadati</taxon>
        <taxon>Thermodesulfobacteriota</taxon>
        <taxon>Desulfobacteria</taxon>
        <taxon>Desulfobacterales</taxon>
        <taxon>Desulfobacteraceae</taxon>
        <taxon>Desulfocicer</taxon>
    </lineage>
</organism>
<name>A0A1W1Z032_9BACT</name>
<dbReference type="InterPro" id="IPR054608">
    <property type="entry name" value="SYY-like_C"/>
</dbReference>
<dbReference type="EMBL" id="FWXY01000002">
    <property type="protein sequence ID" value="SMC41441.1"/>
    <property type="molecule type" value="Genomic_DNA"/>
</dbReference>
<dbReference type="GO" id="GO:0004831">
    <property type="term" value="F:tyrosine-tRNA ligase activity"/>
    <property type="evidence" value="ECO:0007669"/>
    <property type="project" value="UniProtKB-UniRule"/>
</dbReference>
<dbReference type="FunFam" id="1.10.240.10:FF:000001">
    <property type="entry name" value="Tyrosine--tRNA ligase"/>
    <property type="match status" value="1"/>
</dbReference>
<dbReference type="PANTHER" id="PTHR11766">
    <property type="entry name" value="TYROSYL-TRNA SYNTHETASE"/>
    <property type="match status" value="1"/>
</dbReference>
<comment type="subcellular location">
    <subcellularLocation>
        <location evidence="1 11">Cytoplasm</location>
    </subcellularLocation>
</comment>
<dbReference type="InterPro" id="IPR036986">
    <property type="entry name" value="S4_RNA-bd_sf"/>
</dbReference>
<evidence type="ECO:0000256" key="7">
    <source>
        <dbReference type="ARBA" id="ARBA00022917"/>
    </source>
</evidence>
<sequence>MGVLEILKERGFVEAVTHDEELSAYLDGGRATCYIGFDPTASSLHVGSLVCIMALAHMQRNGHRPIGLVGGGTGLIGDPSGKTEMRKVITQKEVDVNRAGIRKQLARFIDFNEDKALLLDNGEWLKGLEYIPFLRDIGRHFSVNRMIKAESYKMRINSDEGLTFIEFNYMLLQAYDFMELSQRYDCLLQMGGSDQWGNIVAGIDLVRRTQQKKAFGITFPLITTSSGIKMGKTHKGAVWLDPERTPPYEYYQFWVNCDDADVARFMALFTFLPMEEIEQVKKMEGAMLNSAKAVLAWEATVIAHGMDAAKASYEAACAMFGAPEIPDTCFSSSTIPRSAKGGADAVPGTAYDRAALDKGIAAVDIFAEVGLCKSKSDARRLLNQGGGYLNDERIAAFDQLILTSHATDGEILLRAGKKKYHKLILK</sequence>
<gene>
    <name evidence="11" type="primary">tyrS</name>
    <name evidence="14" type="ORF">SAMN02746065_1022</name>
</gene>
<dbReference type="OrthoDB" id="9804243at2"/>
<dbReference type="EC" id="6.1.1.1" evidence="11"/>
<dbReference type="PROSITE" id="PS50889">
    <property type="entry name" value="S4"/>
    <property type="match status" value="1"/>
</dbReference>
<comment type="catalytic activity">
    <reaction evidence="9 11">
        <text>tRNA(Tyr) + L-tyrosine + ATP = L-tyrosyl-tRNA(Tyr) + AMP + diphosphate + H(+)</text>
        <dbReference type="Rhea" id="RHEA:10220"/>
        <dbReference type="Rhea" id="RHEA-COMP:9706"/>
        <dbReference type="Rhea" id="RHEA-COMP:9707"/>
        <dbReference type="ChEBI" id="CHEBI:15378"/>
        <dbReference type="ChEBI" id="CHEBI:30616"/>
        <dbReference type="ChEBI" id="CHEBI:33019"/>
        <dbReference type="ChEBI" id="CHEBI:58315"/>
        <dbReference type="ChEBI" id="CHEBI:78442"/>
        <dbReference type="ChEBI" id="CHEBI:78536"/>
        <dbReference type="ChEBI" id="CHEBI:456215"/>
        <dbReference type="EC" id="6.1.1.1"/>
    </reaction>
</comment>
<dbReference type="GO" id="GO:0003723">
    <property type="term" value="F:RNA binding"/>
    <property type="evidence" value="ECO:0007669"/>
    <property type="project" value="UniProtKB-KW"/>
</dbReference>
<dbReference type="GO" id="GO:0005524">
    <property type="term" value="F:ATP binding"/>
    <property type="evidence" value="ECO:0007669"/>
    <property type="project" value="UniProtKB-UniRule"/>
</dbReference>
<evidence type="ECO:0000313" key="14">
    <source>
        <dbReference type="EMBL" id="SMC41441.1"/>
    </source>
</evidence>
<feature type="binding site" evidence="11">
    <location>
        <position position="232"/>
    </location>
    <ligand>
        <name>ATP</name>
        <dbReference type="ChEBI" id="CHEBI:30616"/>
    </ligand>
</feature>
<evidence type="ECO:0000259" key="13">
    <source>
        <dbReference type="Pfam" id="PF22421"/>
    </source>
</evidence>
<dbReference type="InterPro" id="IPR014729">
    <property type="entry name" value="Rossmann-like_a/b/a_fold"/>
</dbReference>
<dbReference type="SUPFAM" id="SSF55174">
    <property type="entry name" value="Alpha-L RNA-binding motif"/>
    <property type="match status" value="1"/>
</dbReference>
<evidence type="ECO:0000256" key="12">
    <source>
        <dbReference type="PROSITE-ProRule" id="PRU00182"/>
    </source>
</evidence>
<dbReference type="Pfam" id="PF22421">
    <property type="entry name" value="SYY_C-terminal"/>
    <property type="match status" value="1"/>
</dbReference>
<dbReference type="AlphaFoldDB" id="A0A1W1Z032"/>
<evidence type="ECO:0000256" key="9">
    <source>
        <dbReference type="ARBA" id="ARBA00048248"/>
    </source>
</evidence>
<evidence type="ECO:0000256" key="3">
    <source>
        <dbReference type="ARBA" id="ARBA00022598"/>
    </source>
</evidence>
<accession>A0A1W1Z032</accession>
<evidence type="ECO:0000256" key="2">
    <source>
        <dbReference type="ARBA" id="ARBA00022490"/>
    </source>
</evidence>
<protein>
    <recommendedName>
        <fullName evidence="11">Tyrosine--tRNA ligase</fullName>
        <ecNumber evidence="11">6.1.1.1</ecNumber>
    </recommendedName>
    <alternativeName>
        <fullName evidence="11">Tyrosyl-tRNA synthetase</fullName>
        <shortName evidence="11">TyrRS</shortName>
    </alternativeName>
</protein>
<feature type="short sequence motif" description="'HIGH' region" evidence="11">
    <location>
        <begin position="39"/>
        <end position="48"/>
    </location>
</feature>
<keyword evidence="15" id="KW-1185">Reference proteome</keyword>
<dbReference type="PANTHER" id="PTHR11766:SF0">
    <property type="entry name" value="TYROSINE--TRNA LIGASE, MITOCHONDRIAL"/>
    <property type="match status" value="1"/>
</dbReference>
<evidence type="ECO:0000256" key="11">
    <source>
        <dbReference type="HAMAP-Rule" id="MF_02006"/>
    </source>
</evidence>
<evidence type="ECO:0000256" key="10">
    <source>
        <dbReference type="ARBA" id="ARBA00060965"/>
    </source>
</evidence>
<keyword evidence="8 11" id="KW-0030">Aminoacyl-tRNA synthetase</keyword>
<dbReference type="InterPro" id="IPR002307">
    <property type="entry name" value="Tyr-tRNA-ligase"/>
</dbReference>
<dbReference type="Gene3D" id="3.10.290.10">
    <property type="entry name" value="RNA-binding S4 domain"/>
    <property type="match status" value="1"/>
</dbReference>
<keyword evidence="5 11" id="KW-0067">ATP-binding</keyword>
<feature type="short sequence motif" description="'KMSKS' region" evidence="11">
    <location>
        <begin position="229"/>
        <end position="233"/>
    </location>
</feature>
<dbReference type="GO" id="GO:0005829">
    <property type="term" value="C:cytosol"/>
    <property type="evidence" value="ECO:0007669"/>
    <property type="project" value="TreeGrafter"/>
</dbReference>